<proteinExistence type="inferred from homology"/>
<keyword evidence="2" id="KW-0813">Transport</keyword>
<evidence type="ECO:0000313" key="12">
    <source>
        <dbReference type="Proteomes" id="UP001596976"/>
    </source>
</evidence>
<feature type="transmembrane region" description="Helical" evidence="9">
    <location>
        <begin position="134"/>
        <end position="153"/>
    </location>
</feature>
<comment type="subcellular location">
    <subcellularLocation>
        <location evidence="1">Cell inner membrane</location>
        <topology evidence="1">Multi-pass membrane protein</topology>
    </subcellularLocation>
</comment>
<dbReference type="RefSeq" id="WP_381013964.1">
    <property type="nucleotide sequence ID" value="NZ_JBHTJF010000041.1"/>
</dbReference>
<dbReference type="InterPro" id="IPR007387">
    <property type="entry name" value="TRAP_DctQ"/>
</dbReference>
<name>A0ABW3H019_9BACL</name>
<evidence type="ECO:0000313" key="11">
    <source>
        <dbReference type="EMBL" id="MFD0944487.1"/>
    </source>
</evidence>
<evidence type="ECO:0000256" key="3">
    <source>
        <dbReference type="ARBA" id="ARBA00022475"/>
    </source>
</evidence>
<dbReference type="Pfam" id="PF04290">
    <property type="entry name" value="DctQ"/>
    <property type="match status" value="1"/>
</dbReference>
<keyword evidence="4" id="KW-0997">Cell inner membrane</keyword>
<dbReference type="PANTHER" id="PTHR35011">
    <property type="entry name" value="2,3-DIKETO-L-GULONATE TRAP TRANSPORTER SMALL PERMEASE PROTEIN YIAM"/>
    <property type="match status" value="1"/>
</dbReference>
<gene>
    <name evidence="11" type="ORF">ACFQ0V_12100</name>
</gene>
<keyword evidence="3" id="KW-1003">Cell membrane</keyword>
<comment type="similarity">
    <text evidence="8">Belongs to the TRAP transporter small permease family.</text>
</comment>
<reference evidence="12" key="1">
    <citation type="journal article" date="2019" name="Int. J. Syst. Evol. Microbiol.">
        <title>The Global Catalogue of Microorganisms (GCM) 10K type strain sequencing project: providing services to taxonomists for standard genome sequencing and annotation.</title>
        <authorList>
            <consortium name="The Broad Institute Genomics Platform"/>
            <consortium name="The Broad Institute Genome Sequencing Center for Infectious Disease"/>
            <person name="Wu L."/>
            <person name="Ma J."/>
        </authorList>
    </citation>
    <scope>NUCLEOTIDE SEQUENCE [LARGE SCALE GENOMIC DNA]</scope>
    <source>
        <strain evidence="12">CCUG 63563</strain>
    </source>
</reference>
<dbReference type="InterPro" id="IPR055348">
    <property type="entry name" value="DctQ"/>
</dbReference>
<evidence type="ECO:0000256" key="2">
    <source>
        <dbReference type="ARBA" id="ARBA00022448"/>
    </source>
</evidence>
<accession>A0ABW3H019</accession>
<evidence type="ECO:0000256" key="5">
    <source>
        <dbReference type="ARBA" id="ARBA00022692"/>
    </source>
</evidence>
<comment type="caution">
    <text evidence="11">The sequence shown here is derived from an EMBL/GenBank/DDBJ whole genome shotgun (WGS) entry which is preliminary data.</text>
</comment>
<evidence type="ECO:0000256" key="6">
    <source>
        <dbReference type="ARBA" id="ARBA00022989"/>
    </source>
</evidence>
<evidence type="ECO:0000256" key="8">
    <source>
        <dbReference type="ARBA" id="ARBA00038436"/>
    </source>
</evidence>
<evidence type="ECO:0000256" key="4">
    <source>
        <dbReference type="ARBA" id="ARBA00022519"/>
    </source>
</evidence>
<evidence type="ECO:0000259" key="10">
    <source>
        <dbReference type="Pfam" id="PF04290"/>
    </source>
</evidence>
<organism evidence="11 12">
    <name type="scientific">Savagea faecisuis</name>
    <dbReference type="NCBI Taxonomy" id="1274803"/>
    <lineage>
        <taxon>Bacteria</taxon>
        <taxon>Bacillati</taxon>
        <taxon>Bacillota</taxon>
        <taxon>Bacilli</taxon>
        <taxon>Bacillales</taxon>
        <taxon>Caryophanaceae</taxon>
        <taxon>Savagea</taxon>
    </lineage>
</organism>
<dbReference type="EMBL" id="JBHTJF010000041">
    <property type="protein sequence ID" value="MFD0944487.1"/>
    <property type="molecule type" value="Genomic_DNA"/>
</dbReference>
<keyword evidence="12" id="KW-1185">Reference proteome</keyword>
<dbReference type="Proteomes" id="UP001596976">
    <property type="component" value="Unassembled WGS sequence"/>
</dbReference>
<keyword evidence="5 9" id="KW-0812">Transmembrane</keyword>
<evidence type="ECO:0000256" key="9">
    <source>
        <dbReference type="SAM" id="Phobius"/>
    </source>
</evidence>
<feature type="transmembrane region" description="Helical" evidence="9">
    <location>
        <begin position="21"/>
        <end position="40"/>
    </location>
</feature>
<keyword evidence="7 9" id="KW-0472">Membrane</keyword>
<sequence>MKKFISIVDTVTDKIVFIQQQLANLLLLFIMVLISMDVLGRNLFNKPLQGSYEVTELSSALLVFFALAITHKVNDHITIDFVMTKLPERVQQIVYGFVELVITIVLFFMAKQVYGNGVRMMNSGVTTTDLGIPIYPALFIITFAIIVFAFVSIMKMLKHWGLAVERHES</sequence>
<protein>
    <submittedName>
        <fullName evidence="11">TRAP transporter small permease</fullName>
    </submittedName>
</protein>
<evidence type="ECO:0000256" key="1">
    <source>
        <dbReference type="ARBA" id="ARBA00004429"/>
    </source>
</evidence>
<feature type="transmembrane region" description="Helical" evidence="9">
    <location>
        <begin position="52"/>
        <end position="73"/>
    </location>
</feature>
<evidence type="ECO:0000256" key="7">
    <source>
        <dbReference type="ARBA" id="ARBA00023136"/>
    </source>
</evidence>
<feature type="domain" description="Tripartite ATP-independent periplasmic transporters DctQ component" evidence="10">
    <location>
        <begin position="30"/>
        <end position="160"/>
    </location>
</feature>
<feature type="transmembrane region" description="Helical" evidence="9">
    <location>
        <begin position="93"/>
        <end position="114"/>
    </location>
</feature>
<keyword evidence="6 9" id="KW-1133">Transmembrane helix</keyword>